<name>A0A5N6XS05_9EURO</name>
<sequence>MEFHAGSDTMYACYWSHHMSQKHGLLEEGTSAEGVQPDQLEKRTKLALALSIAI</sequence>
<dbReference type="EMBL" id="ML737204">
    <property type="protein sequence ID" value="KAE8335964.1"/>
    <property type="molecule type" value="Genomic_DNA"/>
</dbReference>
<protein>
    <submittedName>
        <fullName evidence="1">Uncharacterized protein</fullName>
    </submittedName>
</protein>
<proteinExistence type="predicted"/>
<organism evidence="1">
    <name type="scientific">Aspergillus arachidicola</name>
    <dbReference type="NCBI Taxonomy" id="656916"/>
    <lineage>
        <taxon>Eukaryota</taxon>
        <taxon>Fungi</taxon>
        <taxon>Dikarya</taxon>
        <taxon>Ascomycota</taxon>
        <taxon>Pezizomycotina</taxon>
        <taxon>Eurotiomycetes</taxon>
        <taxon>Eurotiomycetidae</taxon>
        <taxon>Eurotiales</taxon>
        <taxon>Aspergillaceae</taxon>
        <taxon>Aspergillus</taxon>
        <taxon>Aspergillus subgen. Circumdati</taxon>
    </lineage>
</organism>
<accession>A0A5N6XS05</accession>
<dbReference type="AlphaFoldDB" id="A0A5N6XS05"/>
<reference evidence="1" key="1">
    <citation type="submission" date="2019-04" db="EMBL/GenBank/DDBJ databases">
        <title>Friends and foes A comparative genomics study of 23 Aspergillus species from section Flavi.</title>
        <authorList>
            <consortium name="DOE Joint Genome Institute"/>
            <person name="Kjaerbolling I."/>
            <person name="Vesth T."/>
            <person name="Frisvad J.C."/>
            <person name="Nybo J.L."/>
            <person name="Theobald S."/>
            <person name="Kildgaard S."/>
            <person name="Isbrandt T."/>
            <person name="Kuo A."/>
            <person name="Sato A."/>
            <person name="Lyhne E.K."/>
            <person name="Kogle M.E."/>
            <person name="Wiebenga A."/>
            <person name="Kun R.S."/>
            <person name="Lubbers R.J."/>
            <person name="Makela M.R."/>
            <person name="Barry K."/>
            <person name="Chovatia M."/>
            <person name="Clum A."/>
            <person name="Daum C."/>
            <person name="Haridas S."/>
            <person name="He G."/>
            <person name="LaButti K."/>
            <person name="Lipzen A."/>
            <person name="Mondo S."/>
            <person name="Riley R."/>
            <person name="Salamov A."/>
            <person name="Simmons B.A."/>
            <person name="Magnuson J.K."/>
            <person name="Henrissat B."/>
            <person name="Mortensen U.H."/>
            <person name="Larsen T.O."/>
            <person name="Devries R.P."/>
            <person name="Grigoriev I.V."/>
            <person name="Machida M."/>
            <person name="Baker S.E."/>
            <person name="Andersen M.R."/>
        </authorList>
    </citation>
    <scope>NUCLEOTIDE SEQUENCE</scope>
    <source>
        <strain evidence="1">CBS 117612</strain>
    </source>
</reference>
<gene>
    <name evidence="1" type="ORF">BDV24DRAFT_142672</name>
</gene>
<evidence type="ECO:0000313" key="1">
    <source>
        <dbReference type="EMBL" id="KAE8335964.1"/>
    </source>
</evidence>
<dbReference type="Proteomes" id="UP000325558">
    <property type="component" value="Unassembled WGS sequence"/>
</dbReference>